<evidence type="ECO:0000256" key="1">
    <source>
        <dbReference type="SAM" id="MobiDB-lite"/>
    </source>
</evidence>
<proteinExistence type="predicted"/>
<keyword evidence="3" id="KW-1185">Reference proteome</keyword>
<evidence type="ECO:0000313" key="3">
    <source>
        <dbReference type="Proteomes" id="UP000886998"/>
    </source>
</evidence>
<sequence length="174" mass="20262">MSEISHKSYKSRSSTSTRCGTPKPAEPTTDCERRRLAIERLERQDILITGYKKFMLQERTNNREQSPAYYSLEEALHETLEDKDKLVSELRTIPPFLDVNCPDHTTLKPKDNDSDNDVEMRFHVMLMLMTKNLPLREKIAKVARMALSFLVKQPDRSPQLQCLTQSKRTTHLKI</sequence>
<dbReference type="AlphaFoldDB" id="A0A8X6X0C3"/>
<organism evidence="2 3">
    <name type="scientific">Trichonephila inaurata madagascariensis</name>
    <dbReference type="NCBI Taxonomy" id="2747483"/>
    <lineage>
        <taxon>Eukaryota</taxon>
        <taxon>Metazoa</taxon>
        <taxon>Ecdysozoa</taxon>
        <taxon>Arthropoda</taxon>
        <taxon>Chelicerata</taxon>
        <taxon>Arachnida</taxon>
        <taxon>Araneae</taxon>
        <taxon>Araneomorphae</taxon>
        <taxon>Entelegynae</taxon>
        <taxon>Araneoidea</taxon>
        <taxon>Nephilidae</taxon>
        <taxon>Trichonephila</taxon>
        <taxon>Trichonephila inaurata</taxon>
    </lineage>
</organism>
<feature type="region of interest" description="Disordered" evidence="1">
    <location>
        <begin position="1"/>
        <end position="30"/>
    </location>
</feature>
<protein>
    <submittedName>
        <fullName evidence="2">Uncharacterized protein</fullName>
    </submittedName>
</protein>
<evidence type="ECO:0000313" key="2">
    <source>
        <dbReference type="EMBL" id="GFY43151.1"/>
    </source>
</evidence>
<dbReference type="EMBL" id="BMAV01003510">
    <property type="protein sequence ID" value="GFY43151.1"/>
    <property type="molecule type" value="Genomic_DNA"/>
</dbReference>
<comment type="caution">
    <text evidence="2">The sequence shown here is derived from an EMBL/GenBank/DDBJ whole genome shotgun (WGS) entry which is preliminary data.</text>
</comment>
<dbReference type="Proteomes" id="UP000886998">
    <property type="component" value="Unassembled WGS sequence"/>
</dbReference>
<name>A0A8X6X0C3_9ARAC</name>
<gene>
    <name evidence="2" type="primary">NCL1_61060</name>
    <name evidence="2" type="ORF">TNIN_186451</name>
</gene>
<reference evidence="2" key="1">
    <citation type="submission" date="2020-08" db="EMBL/GenBank/DDBJ databases">
        <title>Multicomponent nature underlies the extraordinary mechanical properties of spider dragline silk.</title>
        <authorList>
            <person name="Kono N."/>
            <person name="Nakamura H."/>
            <person name="Mori M."/>
            <person name="Yoshida Y."/>
            <person name="Ohtoshi R."/>
            <person name="Malay A.D."/>
            <person name="Moran D.A.P."/>
            <person name="Tomita M."/>
            <person name="Numata K."/>
            <person name="Arakawa K."/>
        </authorList>
    </citation>
    <scope>NUCLEOTIDE SEQUENCE</scope>
</reference>
<accession>A0A8X6X0C3</accession>